<keyword evidence="2" id="KW-1185">Reference proteome</keyword>
<sequence length="84" mass="9590">MARRPDPELTAQVRPDGYLELFSRRTGKRHRCGPRGTTMWLALQRSGWEPELAADEISVQLGIDPDSIRCDIEAWLAHFREAGK</sequence>
<dbReference type="RefSeq" id="WP_184975689.1">
    <property type="nucleotide sequence ID" value="NZ_BAAAWF010000117.1"/>
</dbReference>
<organism evidence="1 2">
    <name type="scientific">Streptomyces echinatus</name>
    <dbReference type="NCBI Taxonomy" id="67293"/>
    <lineage>
        <taxon>Bacteria</taxon>
        <taxon>Bacillati</taxon>
        <taxon>Actinomycetota</taxon>
        <taxon>Actinomycetes</taxon>
        <taxon>Kitasatosporales</taxon>
        <taxon>Streptomycetaceae</taxon>
        <taxon>Streptomyces</taxon>
    </lineage>
</organism>
<dbReference type="Proteomes" id="UP000585836">
    <property type="component" value="Unassembled WGS sequence"/>
</dbReference>
<evidence type="ECO:0000313" key="2">
    <source>
        <dbReference type="Proteomes" id="UP000585836"/>
    </source>
</evidence>
<dbReference type="AlphaFoldDB" id="A0A7W9UVG7"/>
<evidence type="ECO:0000313" key="1">
    <source>
        <dbReference type="EMBL" id="MBB5932775.1"/>
    </source>
</evidence>
<name>A0A7W9UVG7_9ACTN</name>
<accession>A0A7W9UVG7</accession>
<proteinExistence type="predicted"/>
<reference evidence="1 2" key="1">
    <citation type="submission" date="2020-08" db="EMBL/GenBank/DDBJ databases">
        <title>Genomic Encyclopedia of Type Strains, Phase III (KMG-III): the genomes of soil and plant-associated and newly described type strains.</title>
        <authorList>
            <person name="Whitman W."/>
        </authorList>
    </citation>
    <scope>NUCLEOTIDE SEQUENCE [LARGE SCALE GENOMIC DNA]</scope>
    <source>
        <strain evidence="1 2">CECT 3313</strain>
    </source>
</reference>
<comment type="caution">
    <text evidence="1">The sequence shown here is derived from an EMBL/GenBank/DDBJ whole genome shotgun (WGS) entry which is preliminary data.</text>
</comment>
<dbReference type="EMBL" id="JACHJK010000032">
    <property type="protein sequence ID" value="MBB5932775.1"/>
    <property type="molecule type" value="Genomic_DNA"/>
</dbReference>
<gene>
    <name evidence="1" type="ORF">FHS34_008295</name>
</gene>
<protein>
    <submittedName>
        <fullName evidence="1">Uncharacterized protein</fullName>
    </submittedName>
</protein>